<dbReference type="PRINTS" id="PR00344">
    <property type="entry name" value="BCTRLSENSOR"/>
</dbReference>
<dbReference type="GO" id="GO:0000156">
    <property type="term" value="F:phosphorelay response regulator activity"/>
    <property type="evidence" value="ECO:0007669"/>
    <property type="project" value="TreeGrafter"/>
</dbReference>
<dbReference type="GO" id="GO:0000155">
    <property type="term" value="F:phosphorelay sensor kinase activity"/>
    <property type="evidence" value="ECO:0007669"/>
    <property type="project" value="InterPro"/>
</dbReference>
<dbReference type="InterPro" id="IPR004358">
    <property type="entry name" value="Sig_transdc_His_kin-like_C"/>
</dbReference>
<feature type="domain" description="Histidine kinase" evidence="7">
    <location>
        <begin position="297"/>
        <end position="515"/>
    </location>
</feature>
<dbReference type="PANTHER" id="PTHR42878">
    <property type="entry name" value="TWO-COMPONENT HISTIDINE KINASE"/>
    <property type="match status" value="1"/>
</dbReference>
<dbReference type="Gene3D" id="3.30.565.10">
    <property type="entry name" value="Histidine kinase-like ATPase, C-terminal domain"/>
    <property type="match status" value="1"/>
</dbReference>
<accession>A0A383U4C4</accession>
<dbReference type="SMART" id="SM00387">
    <property type="entry name" value="HATPase_c"/>
    <property type="match status" value="1"/>
</dbReference>
<sequence>MKKRIFKILIVLMTVSILGLGIVQMYWLNQAFEAKENEFNSRLYKALEETVQIINQEELDQYYRFFEKTRNTLQKADPKSQIISSQIESDSASVKYVYMARIMVDKIQVPLSGKYHDSLNVTELYSSDKTMRIKKDSSMKGFQPLPVDLNSEFSDGSYTIERFARVDAGNKPISKRINLAHLDSVFNRKLIKWKAETPFSLAVIDAKNNETALERRGFQKREENFQTALFYDRNNEPNYLLSVYLPNKKNTIFSTFSALFILTVLFTLFIIGVYIFSIVIMMRQRKISQLKTDFMNNMTHEFKTPIATISVAADALKSPSIIKNAEKIKYYAGMIKNENRRMNQQVEMVLRMSQLERREMKMDLAKTSMNKLVQESVESIRLIVENRNGTIFEKYDANKDELFVDTFHMNNLVLNVLDNANKYSPEAPQISIQTYNENKFYVIKISDKGIGMSKSVQNKIFEKFYREETGNIHNVKGHGLGLSYVKSIIDMHDGEIIVESVKDKGTSFYIKLPLN</sequence>
<proteinExistence type="predicted"/>
<dbReference type="SMART" id="SM00388">
    <property type="entry name" value="HisKA"/>
    <property type="match status" value="1"/>
</dbReference>
<dbReference type="Pfam" id="PF02518">
    <property type="entry name" value="HATPase_c"/>
    <property type="match status" value="1"/>
</dbReference>
<dbReference type="PROSITE" id="PS50109">
    <property type="entry name" value="HIS_KIN"/>
    <property type="match status" value="1"/>
</dbReference>
<dbReference type="EMBL" id="UNSC01000009">
    <property type="protein sequence ID" value="SZD74239.1"/>
    <property type="molecule type" value="Genomic_DNA"/>
</dbReference>
<dbReference type="SUPFAM" id="SSF47384">
    <property type="entry name" value="Homodimeric domain of signal transducing histidine kinase"/>
    <property type="match status" value="1"/>
</dbReference>
<dbReference type="CDD" id="cd00082">
    <property type="entry name" value="HisKA"/>
    <property type="match status" value="1"/>
</dbReference>
<dbReference type="OrthoDB" id="1933776at2"/>
<dbReference type="Pfam" id="PF00512">
    <property type="entry name" value="HisKA"/>
    <property type="match status" value="1"/>
</dbReference>
<dbReference type="InterPro" id="IPR005467">
    <property type="entry name" value="His_kinase_dom"/>
</dbReference>
<evidence type="ECO:0000313" key="9">
    <source>
        <dbReference type="Proteomes" id="UP000262142"/>
    </source>
</evidence>
<organism evidence="8 9">
    <name type="scientific">Candidatus Ornithobacterium hominis</name>
    <dbReference type="NCBI Taxonomy" id="2497989"/>
    <lineage>
        <taxon>Bacteria</taxon>
        <taxon>Pseudomonadati</taxon>
        <taxon>Bacteroidota</taxon>
        <taxon>Flavobacteriia</taxon>
        <taxon>Flavobacteriales</taxon>
        <taxon>Weeksellaceae</taxon>
        <taxon>Ornithobacterium</taxon>
    </lineage>
</organism>
<reference evidence="8 9" key="1">
    <citation type="submission" date="2018-09" db="EMBL/GenBank/DDBJ databases">
        <authorList>
            <consortium name="Pathogen Informatics"/>
        </authorList>
    </citation>
    <scope>NUCLEOTIDE SEQUENCE [LARGE SCALE GENOMIC DNA]</scope>
    <source>
        <strain evidence="8 9">OH-22767</strain>
    </source>
</reference>
<comment type="catalytic activity">
    <reaction evidence="1">
        <text>ATP + protein L-histidine = ADP + protein N-phospho-L-histidine.</text>
        <dbReference type="EC" id="2.7.13.3"/>
    </reaction>
</comment>
<dbReference type="PANTHER" id="PTHR42878:SF13">
    <property type="entry name" value="HISTIDINE KINASE"/>
    <property type="match status" value="1"/>
</dbReference>
<dbReference type="FunFam" id="3.30.565.10:FF:000006">
    <property type="entry name" value="Sensor histidine kinase WalK"/>
    <property type="match status" value="1"/>
</dbReference>
<keyword evidence="3" id="KW-0597">Phosphoprotein</keyword>
<gene>
    <name evidence="8" type="primary">senX3</name>
    <name evidence="8" type="ORF">SAMEA104719789_01699</name>
</gene>
<feature type="transmembrane region" description="Helical" evidence="6">
    <location>
        <begin position="256"/>
        <end position="281"/>
    </location>
</feature>
<evidence type="ECO:0000256" key="6">
    <source>
        <dbReference type="SAM" id="Phobius"/>
    </source>
</evidence>
<evidence type="ECO:0000259" key="7">
    <source>
        <dbReference type="PROSITE" id="PS50109"/>
    </source>
</evidence>
<feature type="transmembrane region" description="Helical" evidence="6">
    <location>
        <begin position="7"/>
        <end position="27"/>
    </location>
</feature>
<evidence type="ECO:0000256" key="5">
    <source>
        <dbReference type="ARBA" id="ARBA00022777"/>
    </source>
</evidence>
<keyword evidence="5 8" id="KW-0418">Kinase</keyword>
<dbReference type="GO" id="GO:0007234">
    <property type="term" value="P:osmosensory signaling via phosphorelay pathway"/>
    <property type="evidence" value="ECO:0007669"/>
    <property type="project" value="TreeGrafter"/>
</dbReference>
<dbReference type="SUPFAM" id="SSF55874">
    <property type="entry name" value="ATPase domain of HSP90 chaperone/DNA topoisomerase II/histidine kinase"/>
    <property type="match status" value="1"/>
</dbReference>
<keyword evidence="9" id="KW-1185">Reference proteome</keyword>
<evidence type="ECO:0000256" key="4">
    <source>
        <dbReference type="ARBA" id="ARBA00022679"/>
    </source>
</evidence>
<dbReference type="InterPro" id="IPR003594">
    <property type="entry name" value="HATPase_dom"/>
</dbReference>
<dbReference type="InterPro" id="IPR003661">
    <property type="entry name" value="HisK_dim/P_dom"/>
</dbReference>
<name>A0A383U4C4_9FLAO</name>
<keyword evidence="6" id="KW-0812">Transmembrane</keyword>
<dbReference type="Gene3D" id="1.10.287.130">
    <property type="match status" value="1"/>
</dbReference>
<evidence type="ECO:0000256" key="2">
    <source>
        <dbReference type="ARBA" id="ARBA00012438"/>
    </source>
</evidence>
<dbReference type="InterPro" id="IPR036097">
    <property type="entry name" value="HisK_dim/P_sf"/>
</dbReference>
<dbReference type="InterPro" id="IPR050351">
    <property type="entry name" value="BphY/WalK/GraS-like"/>
</dbReference>
<protein>
    <recommendedName>
        <fullName evidence="2">histidine kinase</fullName>
        <ecNumber evidence="2">2.7.13.3</ecNumber>
    </recommendedName>
</protein>
<dbReference type="RefSeq" id="WP_119059844.1">
    <property type="nucleotide sequence ID" value="NZ_UNSC01000009.1"/>
</dbReference>
<evidence type="ECO:0000313" key="8">
    <source>
        <dbReference type="EMBL" id="SZD74239.1"/>
    </source>
</evidence>
<dbReference type="InterPro" id="IPR036890">
    <property type="entry name" value="HATPase_C_sf"/>
</dbReference>
<keyword evidence="6" id="KW-1133">Transmembrane helix</keyword>
<evidence type="ECO:0000256" key="1">
    <source>
        <dbReference type="ARBA" id="ARBA00000085"/>
    </source>
</evidence>
<dbReference type="Proteomes" id="UP000262142">
    <property type="component" value="Unassembled WGS sequence"/>
</dbReference>
<dbReference type="GO" id="GO:0030295">
    <property type="term" value="F:protein kinase activator activity"/>
    <property type="evidence" value="ECO:0007669"/>
    <property type="project" value="TreeGrafter"/>
</dbReference>
<dbReference type="CDD" id="cd00075">
    <property type="entry name" value="HATPase"/>
    <property type="match status" value="1"/>
</dbReference>
<keyword evidence="6" id="KW-0472">Membrane</keyword>
<dbReference type="EC" id="2.7.13.3" evidence="2"/>
<evidence type="ECO:0000256" key="3">
    <source>
        <dbReference type="ARBA" id="ARBA00022553"/>
    </source>
</evidence>
<keyword evidence="4 8" id="KW-0808">Transferase</keyword>
<dbReference type="AlphaFoldDB" id="A0A383U4C4"/>